<proteinExistence type="predicted"/>
<keyword evidence="4" id="KW-1185">Reference proteome</keyword>
<name>A0A669QQ20_PHACC</name>
<feature type="domain" description="Noelin" evidence="2">
    <location>
        <begin position="27"/>
        <end position="73"/>
    </location>
</feature>
<evidence type="ECO:0000313" key="4">
    <source>
        <dbReference type="Proteomes" id="UP000472261"/>
    </source>
</evidence>
<reference evidence="3" key="1">
    <citation type="submission" date="2025-08" db="UniProtKB">
        <authorList>
            <consortium name="Ensembl"/>
        </authorList>
    </citation>
    <scope>IDENTIFICATION</scope>
</reference>
<evidence type="ECO:0000259" key="2">
    <source>
        <dbReference type="Pfam" id="PF12308"/>
    </source>
</evidence>
<reference evidence="3" key="2">
    <citation type="submission" date="2025-09" db="UniProtKB">
        <authorList>
            <consortium name="Ensembl"/>
        </authorList>
    </citation>
    <scope>IDENTIFICATION</scope>
</reference>
<organism evidence="3 4">
    <name type="scientific">Phasianus colchicus</name>
    <name type="common">Common pheasant</name>
    <dbReference type="NCBI Taxonomy" id="9054"/>
    <lineage>
        <taxon>Eukaryota</taxon>
        <taxon>Metazoa</taxon>
        <taxon>Chordata</taxon>
        <taxon>Craniata</taxon>
        <taxon>Vertebrata</taxon>
        <taxon>Euteleostomi</taxon>
        <taxon>Archelosauria</taxon>
        <taxon>Archosauria</taxon>
        <taxon>Dinosauria</taxon>
        <taxon>Saurischia</taxon>
        <taxon>Theropoda</taxon>
        <taxon>Coelurosauria</taxon>
        <taxon>Aves</taxon>
        <taxon>Neognathae</taxon>
        <taxon>Galloanserae</taxon>
        <taxon>Galliformes</taxon>
        <taxon>Phasianidae</taxon>
        <taxon>Phasianinae</taxon>
        <taxon>Phasianus</taxon>
    </lineage>
</organism>
<evidence type="ECO:0000256" key="1">
    <source>
        <dbReference type="SAM" id="SignalP"/>
    </source>
</evidence>
<dbReference type="Ensembl" id="ENSPCLT00000021339.1">
    <property type="protein sequence ID" value="ENSPCLP00000016221.1"/>
    <property type="gene ID" value="ENSPCLG00000013186.1"/>
</dbReference>
<sequence length="133" mass="14866">MQPASKLLTLFFLILMGTELTQVLPTNPEESWQVYSSAQDSEGRCICTVVAPQQTMCSRDARTKQLRQLLEKGKWIRRGELPAPQGGCQTWMLLPPSDIFTPVLRKLSPPDFSLPADEVTECAREAILVGFSK</sequence>
<protein>
    <submittedName>
        <fullName evidence="3">Olfactomedin 1</fullName>
    </submittedName>
</protein>
<accession>A0A669QQ20</accession>
<dbReference type="Proteomes" id="UP000472261">
    <property type="component" value="Unplaced"/>
</dbReference>
<keyword evidence="1" id="KW-0732">Signal</keyword>
<gene>
    <name evidence="3" type="primary">OLFM1</name>
</gene>
<dbReference type="Pfam" id="PF12308">
    <property type="entry name" value="Noelin-1"/>
    <property type="match status" value="1"/>
</dbReference>
<feature type="signal peptide" evidence="1">
    <location>
        <begin position="1"/>
        <end position="23"/>
    </location>
</feature>
<dbReference type="InterPro" id="IPR022082">
    <property type="entry name" value="Noelin_dom"/>
</dbReference>
<evidence type="ECO:0000313" key="3">
    <source>
        <dbReference type="Ensembl" id="ENSPCLP00000016221.1"/>
    </source>
</evidence>
<feature type="chain" id="PRO_5025559198" evidence="1">
    <location>
        <begin position="24"/>
        <end position="133"/>
    </location>
</feature>
<dbReference type="AlphaFoldDB" id="A0A669QQ20"/>